<dbReference type="KEGG" id="glt:GlitD10_0187"/>
<dbReference type="Proteomes" id="UP000180235">
    <property type="component" value="Chromosome"/>
</dbReference>
<feature type="region of interest" description="Disordered" evidence="1">
    <location>
        <begin position="62"/>
        <end position="86"/>
    </location>
</feature>
<evidence type="ECO:0000313" key="2">
    <source>
        <dbReference type="EMBL" id="APB32488.1"/>
    </source>
</evidence>
<gene>
    <name evidence="2" type="ORF">GlitD10_0187</name>
</gene>
<evidence type="ECO:0000313" key="3">
    <source>
        <dbReference type="Proteomes" id="UP000180235"/>
    </source>
</evidence>
<organism evidence="2 3">
    <name type="scientific">Gloeomargarita lithophora Alchichica-D10</name>
    <dbReference type="NCBI Taxonomy" id="1188229"/>
    <lineage>
        <taxon>Bacteria</taxon>
        <taxon>Bacillati</taxon>
        <taxon>Cyanobacteriota</taxon>
        <taxon>Cyanophyceae</taxon>
        <taxon>Gloeomargaritales</taxon>
        <taxon>Gloeomargaritaceae</taxon>
        <taxon>Gloeomargarita</taxon>
    </lineage>
</organism>
<dbReference type="AlphaFoldDB" id="A0A1J0A973"/>
<keyword evidence="3" id="KW-1185">Reference proteome</keyword>
<evidence type="ECO:0008006" key="4">
    <source>
        <dbReference type="Google" id="ProtNLM"/>
    </source>
</evidence>
<protein>
    <recommendedName>
        <fullName evidence="4">Ribbon-helix-helix protein CopG domain-containing protein</fullName>
    </recommendedName>
</protein>
<dbReference type="CDD" id="cd22231">
    <property type="entry name" value="RHH_NikR_HicB-like"/>
    <property type="match status" value="1"/>
</dbReference>
<sequence length="86" mass="9581">MGISGKRRVTVTIDANLLNAIDQASDNRSAVVEAALRLWQATQVEKQLTQFYQNRSPADRDTEVEWAQATQQSAIASWPEDTMSSL</sequence>
<dbReference type="STRING" id="1188229.GlitD10_0187"/>
<accession>A0A1J0A973</accession>
<proteinExistence type="predicted"/>
<dbReference type="RefSeq" id="WP_071453217.1">
    <property type="nucleotide sequence ID" value="NZ_CP017675.1"/>
</dbReference>
<dbReference type="OrthoDB" id="514972at2"/>
<dbReference type="EMBL" id="CP017675">
    <property type="protein sequence ID" value="APB32488.1"/>
    <property type="molecule type" value="Genomic_DNA"/>
</dbReference>
<reference evidence="2 3" key="1">
    <citation type="submission" date="2016-10" db="EMBL/GenBank/DDBJ databases">
        <title>Description of Gloeomargarita lithophora gen. nov., sp. nov., a thylakoid-bearing basal-branching cyanobacterium with intracellular carbonates, and proposal for Gloeomargaritales ord. nov.</title>
        <authorList>
            <person name="Moreira D."/>
            <person name="Tavera R."/>
            <person name="Benzerara K."/>
            <person name="Skouri-Panet F."/>
            <person name="Couradeau E."/>
            <person name="Gerard E."/>
            <person name="Loussert C."/>
            <person name="Novelo E."/>
            <person name="Zivanovic Y."/>
            <person name="Lopez-Garcia P."/>
        </authorList>
    </citation>
    <scope>NUCLEOTIDE SEQUENCE [LARGE SCALE GENOMIC DNA]</scope>
    <source>
        <strain evidence="2 3">D10</strain>
    </source>
</reference>
<evidence type="ECO:0000256" key="1">
    <source>
        <dbReference type="SAM" id="MobiDB-lite"/>
    </source>
</evidence>
<name>A0A1J0A973_9CYAN</name>